<comment type="subunit">
    <text evidence="4">Homotetramer.</text>
</comment>
<dbReference type="Proteomes" id="UP000579136">
    <property type="component" value="Unassembled WGS sequence"/>
</dbReference>
<organism evidence="12 13">
    <name type="scientific">Nosocomiicoccus ampullae</name>
    <dbReference type="NCBI Taxonomy" id="489910"/>
    <lineage>
        <taxon>Bacteria</taxon>
        <taxon>Bacillati</taxon>
        <taxon>Bacillota</taxon>
        <taxon>Bacilli</taxon>
        <taxon>Bacillales</taxon>
        <taxon>Staphylococcaceae</taxon>
        <taxon>Nosocomiicoccus</taxon>
    </lineage>
</organism>
<comment type="catalytic activity">
    <reaction evidence="1 10">
        <text>4-amino-5-aminomethyl-2-methylpyrimidine + H2O = 4-amino-5-hydroxymethyl-2-methylpyrimidine + NH4(+)</text>
        <dbReference type="Rhea" id="RHEA:31799"/>
        <dbReference type="ChEBI" id="CHEBI:15377"/>
        <dbReference type="ChEBI" id="CHEBI:16892"/>
        <dbReference type="ChEBI" id="CHEBI:28938"/>
        <dbReference type="ChEBI" id="CHEBI:63416"/>
        <dbReference type="EC" id="3.5.99.2"/>
    </reaction>
</comment>
<evidence type="ECO:0000256" key="3">
    <source>
        <dbReference type="ARBA" id="ARBA00010264"/>
    </source>
</evidence>
<dbReference type="SUPFAM" id="SSF48613">
    <property type="entry name" value="Heme oxygenase-like"/>
    <property type="match status" value="1"/>
</dbReference>
<dbReference type="InterPro" id="IPR027574">
    <property type="entry name" value="Thiaminase_II"/>
</dbReference>
<dbReference type="GO" id="GO:0009228">
    <property type="term" value="P:thiamine biosynthetic process"/>
    <property type="evidence" value="ECO:0007669"/>
    <property type="project" value="UniProtKB-KW"/>
</dbReference>
<comment type="catalytic activity">
    <reaction evidence="9 10">
        <text>thiamine + H2O = 5-(2-hydroxyethyl)-4-methylthiazole + 4-amino-5-hydroxymethyl-2-methylpyrimidine + H(+)</text>
        <dbReference type="Rhea" id="RHEA:17509"/>
        <dbReference type="ChEBI" id="CHEBI:15377"/>
        <dbReference type="ChEBI" id="CHEBI:15378"/>
        <dbReference type="ChEBI" id="CHEBI:16892"/>
        <dbReference type="ChEBI" id="CHEBI:17957"/>
        <dbReference type="ChEBI" id="CHEBI:18385"/>
        <dbReference type="EC" id="3.5.99.2"/>
    </reaction>
</comment>
<comment type="similarity">
    <text evidence="3 10">Belongs to the TenA family.</text>
</comment>
<dbReference type="EC" id="3.5.99.2" evidence="5 10"/>
<keyword evidence="13" id="KW-1185">Reference proteome</keyword>
<evidence type="ECO:0000256" key="1">
    <source>
        <dbReference type="ARBA" id="ARBA00001881"/>
    </source>
</evidence>
<dbReference type="RefSeq" id="WP_183672790.1">
    <property type="nucleotide sequence ID" value="NZ_CBCRYX010000003.1"/>
</dbReference>
<protein>
    <recommendedName>
        <fullName evidence="6 10">Aminopyrimidine aminohydrolase</fullName>
        <ecNumber evidence="5 10">3.5.99.2</ecNumber>
    </recommendedName>
</protein>
<dbReference type="NCBIfam" id="TIGR04306">
    <property type="entry name" value="salvage_TenA"/>
    <property type="match status" value="1"/>
</dbReference>
<comment type="pathway">
    <text evidence="2 10">Cofactor biosynthesis; thiamine diphosphate biosynthesis.</text>
</comment>
<evidence type="ECO:0000256" key="9">
    <source>
        <dbReference type="ARBA" id="ARBA00048337"/>
    </source>
</evidence>
<dbReference type="Pfam" id="PF03070">
    <property type="entry name" value="TENA_THI-4"/>
    <property type="match status" value="1"/>
</dbReference>
<dbReference type="PANTHER" id="PTHR43198:SF2">
    <property type="entry name" value="SI:CH1073-67J19.1-RELATED"/>
    <property type="match status" value="1"/>
</dbReference>
<reference evidence="12 13" key="1">
    <citation type="submission" date="2020-08" db="EMBL/GenBank/DDBJ databases">
        <title>Genomic Encyclopedia of Type Strains, Phase IV (KMG-IV): sequencing the most valuable type-strain genomes for metagenomic binning, comparative biology and taxonomic classification.</title>
        <authorList>
            <person name="Goeker M."/>
        </authorList>
    </citation>
    <scope>NUCLEOTIDE SEQUENCE [LARGE SCALE GENOMIC DNA]</scope>
    <source>
        <strain evidence="12 13">DSM 19163</strain>
    </source>
</reference>
<evidence type="ECO:0000256" key="4">
    <source>
        <dbReference type="ARBA" id="ARBA00011881"/>
    </source>
</evidence>
<evidence type="ECO:0000256" key="2">
    <source>
        <dbReference type="ARBA" id="ARBA00004948"/>
    </source>
</evidence>
<dbReference type="GO" id="GO:0050334">
    <property type="term" value="F:thiaminase activity"/>
    <property type="evidence" value="ECO:0007669"/>
    <property type="project" value="UniProtKB-EC"/>
</dbReference>
<name>A0A9Q2HFC2_9STAP</name>
<evidence type="ECO:0000313" key="13">
    <source>
        <dbReference type="Proteomes" id="UP000579136"/>
    </source>
</evidence>
<dbReference type="InterPro" id="IPR050967">
    <property type="entry name" value="Thiamine_Salvage_TenA"/>
</dbReference>
<gene>
    <name evidence="12" type="ORF">HNQ45_000220</name>
</gene>
<dbReference type="InterPro" id="IPR016084">
    <property type="entry name" value="Haem_Oase-like_multi-hlx"/>
</dbReference>
<evidence type="ECO:0000256" key="8">
    <source>
        <dbReference type="ARBA" id="ARBA00045954"/>
    </source>
</evidence>
<comment type="caution">
    <text evidence="12">The sequence shown here is derived from an EMBL/GenBank/DDBJ whole genome shotgun (WGS) entry which is preliminary data.</text>
</comment>
<keyword evidence="7 10" id="KW-0784">Thiamine biosynthesis</keyword>
<evidence type="ECO:0000256" key="6">
    <source>
        <dbReference type="ARBA" id="ARBA00013647"/>
    </source>
</evidence>
<sequence>MKFSEKARELSKQFWDGSHNHPFVTGLADGSLSEESFRYYLIQDGYYLIHFSRLFGEIGDRAESNEVKDIMFKNKEDLEAGEIAVREEFFKEKNITDEEFDNTEIAPTADHYIAHMYRQIVESEDYIGVAVAGLLPCPWLYQDIGAELIKHQSPVPIYQSWIDTYVTDEFNNLTERHIDLCDKLYDKANDDQKERMLNAFFMSVRFEYLFFDMAYKQEDWIKL</sequence>
<evidence type="ECO:0000259" key="11">
    <source>
        <dbReference type="Pfam" id="PF03070"/>
    </source>
</evidence>
<dbReference type="CDD" id="cd19364">
    <property type="entry name" value="TenA_C_BsTenA-like"/>
    <property type="match status" value="1"/>
</dbReference>
<dbReference type="PANTHER" id="PTHR43198">
    <property type="entry name" value="BIFUNCTIONAL TH2 PROTEIN"/>
    <property type="match status" value="1"/>
</dbReference>
<evidence type="ECO:0000256" key="7">
    <source>
        <dbReference type="ARBA" id="ARBA00022977"/>
    </source>
</evidence>
<dbReference type="EMBL" id="JACHHF010000001">
    <property type="protein sequence ID" value="MBB5175362.1"/>
    <property type="molecule type" value="Genomic_DNA"/>
</dbReference>
<proteinExistence type="inferred from homology"/>
<comment type="function">
    <text evidence="8">Catalyzes an amino-pyrimidine hydrolysis reaction at the C5' of the pyrimidine moiety of thiamine compounds, a reaction that is part of a thiamine salvage pathway. Thus, catalyzes the conversion of 4-amino-5-aminomethyl-2-methylpyrimidine to 4-amino-5-hydroxymethyl-2-methylpyrimidine (HMP). Is also able to catalyze the hydrolytic cleavage of thiamine; however, this thiaminase activity may not be physiologically relevant. Therefore, is probably involved in the regeneration of the thiamine pyrimidine from thiamine degraded products present in the environment, rather than in thiamine degradation.</text>
</comment>
<evidence type="ECO:0000256" key="10">
    <source>
        <dbReference type="RuleBase" id="RU363093"/>
    </source>
</evidence>
<evidence type="ECO:0000313" key="12">
    <source>
        <dbReference type="EMBL" id="MBB5175362.1"/>
    </source>
</evidence>
<evidence type="ECO:0000256" key="5">
    <source>
        <dbReference type="ARBA" id="ARBA00012684"/>
    </source>
</evidence>
<keyword evidence="10 12" id="KW-0378">Hydrolase</keyword>
<dbReference type="AlphaFoldDB" id="A0A9Q2HFC2"/>
<accession>A0A9Q2HFC2</accession>
<dbReference type="Gene3D" id="1.20.910.10">
    <property type="entry name" value="Heme oxygenase-like"/>
    <property type="match status" value="1"/>
</dbReference>
<feature type="domain" description="Thiaminase-2/PQQC" evidence="11">
    <location>
        <begin position="12"/>
        <end position="216"/>
    </location>
</feature>
<dbReference type="GO" id="GO:0005829">
    <property type="term" value="C:cytosol"/>
    <property type="evidence" value="ECO:0007669"/>
    <property type="project" value="TreeGrafter"/>
</dbReference>
<dbReference type="InterPro" id="IPR004305">
    <property type="entry name" value="Thiaminase-2/PQQC"/>
</dbReference>